<feature type="region of interest" description="Disordered" evidence="17">
    <location>
        <begin position="663"/>
        <end position="696"/>
    </location>
</feature>
<reference evidence="19" key="1">
    <citation type="submission" date="2017-01" db="EMBL/GenBank/DDBJ databases">
        <title>A deep insight into the sialotranscriptome of adult male and female Cluex tarsalis mosquitoes.</title>
        <authorList>
            <person name="Ribeiro J.M."/>
            <person name="Moreira F."/>
            <person name="Bernard K.A."/>
            <person name="Calvo E."/>
        </authorList>
    </citation>
    <scope>NUCLEOTIDE SEQUENCE</scope>
    <source>
        <strain evidence="19">Kern County</strain>
        <tissue evidence="19">Salivary glands</tissue>
    </source>
</reference>
<dbReference type="Gene3D" id="3.30.40.10">
    <property type="entry name" value="Zinc/RING finger domain, C3HC4 (zinc finger)"/>
    <property type="match status" value="1"/>
</dbReference>
<feature type="compositionally biased region" description="Polar residues" evidence="17">
    <location>
        <begin position="623"/>
        <end position="634"/>
    </location>
</feature>
<dbReference type="PANTHER" id="PTHR12983:SF9">
    <property type="entry name" value="E3 UBIQUITIN-PROTEIN LIGASE RNF10"/>
    <property type="match status" value="1"/>
</dbReference>
<evidence type="ECO:0000256" key="8">
    <source>
        <dbReference type="ARBA" id="ARBA00022679"/>
    </source>
</evidence>
<keyword evidence="7" id="KW-0963">Cytoplasm</keyword>
<organism evidence="19">
    <name type="scientific">Culex tarsalis</name>
    <name type="common">Encephalitis mosquito</name>
    <dbReference type="NCBI Taxonomy" id="7177"/>
    <lineage>
        <taxon>Eukaryota</taxon>
        <taxon>Metazoa</taxon>
        <taxon>Ecdysozoa</taxon>
        <taxon>Arthropoda</taxon>
        <taxon>Hexapoda</taxon>
        <taxon>Insecta</taxon>
        <taxon>Pterygota</taxon>
        <taxon>Neoptera</taxon>
        <taxon>Endopterygota</taxon>
        <taxon>Diptera</taxon>
        <taxon>Nematocera</taxon>
        <taxon>Culicoidea</taxon>
        <taxon>Culicidae</taxon>
        <taxon>Culicinae</taxon>
        <taxon>Culicini</taxon>
        <taxon>Culex</taxon>
        <taxon>Culex</taxon>
    </lineage>
</organism>
<evidence type="ECO:0000256" key="16">
    <source>
        <dbReference type="PROSITE-ProRule" id="PRU00175"/>
    </source>
</evidence>
<dbReference type="PROSITE" id="PS00518">
    <property type="entry name" value="ZF_RING_1"/>
    <property type="match status" value="1"/>
</dbReference>
<sequence length="761" mass="83843">MEKNHRFSNQNLSKAGQQPTESKKSSNQDVSVKWPRHSKRREQPNAGGTKPDNYRNSSSKAGQSAAKARNQTNFNYDKRSRQRPEVPATLDLAASALESAADPLELEQYDGTGLAAPSAVPVRHELHSVFSPGSKKQSLNHLLNFHYAPRDRDQPARLSKTGNNRCYMTKKVSYNKEQFLQANCQFVVRSGEDYEACLASPDQLVEWSKIEQIHILSAEEPKCPICLYPPVAAKMTKCGHVYCWPCILHYLALSDKTWRKCPICYDAIHLPDLRSAVSKPFHSYAIGEFVTFQLMRREKVSMAVALASEDATDGTPAATLYDPKVGNSILTKLLMADSAGIISIIDREQQELDNQIVIDGMDCPENIFVQQALEQVKERREKVSSKKISEPVTIPVVENREPATELPDQPADVGHPQQDFLIDEDSNFSLSDIDIVPTLQCATSDCFYFYQATDGQPLFLHSLNTRMLQAMYGGLDKGPLKITGKIVQKDSCSMSEDLRKRLKYLQHLPVCTQFEVVEVEFEPGTISAEVAAQFKDEMNDRRKNRQKRARAERIREKQIFEFNERQLGKSLARSAKIPIDSNKHFPSCGSVESYDFSMEPTLGTSSDHSASPGSSSAGPSWSKMLSTSPASSRWPSLGAAASSSNAYGPLASVPAPKLLQVTGSKMSAAPSLERRRRISGSSDYEDNDADAELLESARAPEFRNDLSFAIEAALGSVSLGQSGGGASGGKAKKDPVSGASAASKKKKNKKTLLFASGMNLN</sequence>
<dbReference type="GO" id="GO:0005634">
    <property type="term" value="C:nucleus"/>
    <property type="evidence" value="ECO:0007669"/>
    <property type="project" value="UniProtKB-SubCell"/>
</dbReference>
<evidence type="ECO:0000256" key="15">
    <source>
        <dbReference type="ARBA" id="ARBA00035390"/>
    </source>
</evidence>
<dbReference type="GO" id="GO:0005737">
    <property type="term" value="C:cytoplasm"/>
    <property type="evidence" value="ECO:0007669"/>
    <property type="project" value="UniProtKB-SubCell"/>
</dbReference>
<evidence type="ECO:0000256" key="6">
    <source>
        <dbReference type="ARBA" id="ARBA00012483"/>
    </source>
</evidence>
<evidence type="ECO:0000256" key="4">
    <source>
        <dbReference type="ARBA" id="ARBA00004906"/>
    </source>
</evidence>
<keyword evidence="10 16" id="KW-0863">Zinc-finger</keyword>
<evidence type="ECO:0000256" key="17">
    <source>
        <dbReference type="SAM" id="MobiDB-lite"/>
    </source>
</evidence>
<feature type="region of interest" description="Disordered" evidence="17">
    <location>
        <begin position="721"/>
        <end position="747"/>
    </location>
</feature>
<evidence type="ECO:0000256" key="14">
    <source>
        <dbReference type="ARBA" id="ARBA00035131"/>
    </source>
</evidence>
<dbReference type="EMBL" id="GFDL01009830">
    <property type="protein sequence ID" value="JAV25215.1"/>
    <property type="molecule type" value="Transcribed_RNA"/>
</dbReference>
<evidence type="ECO:0000256" key="3">
    <source>
        <dbReference type="ARBA" id="ARBA00004496"/>
    </source>
</evidence>
<dbReference type="InterPro" id="IPR013083">
    <property type="entry name" value="Znf_RING/FYVE/PHD"/>
</dbReference>
<feature type="compositionally biased region" description="Acidic residues" evidence="17">
    <location>
        <begin position="683"/>
        <end position="693"/>
    </location>
</feature>
<evidence type="ECO:0000256" key="12">
    <source>
        <dbReference type="ARBA" id="ARBA00022833"/>
    </source>
</evidence>
<dbReference type="Pfam" id="PF00097">
    <property type="entry name" value="zf-C3HC4"/>
    <property type="match status" value="1"/>
</dbReference>
<evidence type="ECO:0000313" key="19">
    <source>
        <dbReference type="EMBL" id="JAV25215.1"/>
    </source>
</evidence>
<evidence type="ECO:0000256" key="11">
    <source>
        <dbReference type="ARBA" id="ARBA00022786"/>
    </source>
</evidence>
<dbReference type="InterPro" id="IPR001841">
    <property type="entry name" value="Znf_RING"/>
</dbReference>
<feature type="region of interest" description="Disordered" evidence="17">
    <location>
        <begin position="1"/>
        <end position="85"/>
    </location>
</feature>
<keyword evidence="11" id="KW-0833">Ubl conjugation pathway</keyword>
<dbReference type="InterPro" id="IPR017907">
    <property type="entry name" value="Znf_RING_CS"/>
</dbReference>
<dbReference type="PANTHER" id="PTHR12983">
    <property type="entry name" value="RING FINGER 10 FAMILY MEMBER"/>
    <property type="match status" value="1"/>
</dbReference>
<evidence type="ECO:0000259" key="18">
    <source>
        <dbReference type="PROSITE" id="PS50089"/>
    </source>
</evidence>
<evidence type="ECO:0000256" key="10">
    <source>
        <dbReference type="ARBA" id="ARBA00022771"/>
    </source>
</evidence>
<dbReference type="GO" id="GO:0045944">
    <property type="term" value="P:positive regulation of transcription by RNA polymerase II"/>
    <property type="evidence" value="ECO:0007669"/>
    <property type="project" value="TreeGrafter"/>
</dbReference>
<dbReference type="SUPFAM" id="SSF57850">
    <property type="entry name" value="RING/U-box"/>
    <property type="match status" value="1"/>
</dbReference>
<dbReference type="FunFam" id="3.30.40.10:FF:000112">
    <property type="entry name" value="RING finger protein 10"/>
    <property type="match status" value="1"/>
</dbReference>
<comment type="subcellular location">
    <subcellularLocation>
        <location evidence="3">Cytoplasm</location>
    </subcellularLocation>
    <subcellularLocation>
        <location evidence="2">Nucleus</location>
    </subcellularLocation>
</comment>
<dbReference type="CDD" id="cd16536">
    <property type="entry name" value="RING-HC_RNF10"/>
    <property type="match status" value="1"/>
</dbReference>
<dbReference type="GO" id="GO:0008270">
    <property type="term" value="F:zinc ion binding"/>
    <property type="evidence" value="ECO:0007669"/>
    <property type="project" value="UniProtKB-KW"/>
</dbReference>
<evidence type="ECO:0000256" key="13">
    <source>
        <dbReference type="ARBA" id="ARBA00023242"/>
    </source>
</evidence>
<comment type="pathway">
    <text evidence="4">Protein modification; protein ubiquitination.</text>
</comment>
<protein>
    <recommendedName>
        <fullName evidence="14">E3 ubiquitin-protein ligase RNF10</fullName>
        <ecNumber evidence="6">2.3.2.27</ecNumber>
    </recommendedName>
    <alternativeName>
        <fullName evidence="15">RING finger protein 10</fullName>
    </alternativeName>
</protein>
<dbReference type="EC" id="2.3.2.27" evidence="6"/>
<dbReference type="GO" id="GO:0061630">
    <property type="term" value="F:ubiquitin protein ligase activity"/>
    <property type="evidence" value="ECO:0007669"/>
    <property type="project" value="UniProtKB-EC"/>
</dbReference>
<feature type="compositionally biased region" description="Low complexity" evidence="17">
    <location>
        <begin position="605"/>
        <end position="622"/>
    </location>
</feature>
<comment type="similarity">
    <text evidence="5">Belongs to the RNF10 family.</text>
</comment>
<evidence type="ECO:0000256" key="5">
    <source>
        <dbReference type="ARBA" id="ARBA00008117"/>
    </source>
</evidence>
<keyword evidence="13" id="KW-0539">Nucleus</keyword>
<proteinExistence type="inferred from homology"/>
<accession>A0A1Q3FCB0</accession>
<dbReference type="InterPro" id="IPR018957">
    <property type="entry name" value="Znf_C3HC4_RING-type"/>
</dbReference>
<keyword evidence="8" id="KW-0808">Transferase</keyword>
<feature type="compositionally biased region" description="Polar residues" evidence="17">
    <location>
        <begin position="7"/>
        <end position="20"/>
    </location>
</feature>
<keyword evidence="9" id="KW-0479">Metal-binding</keyword>
<dbReference type="InterPro" id="IPR039739">
    <property type="entry name" value="MAG2/RNF10"/>
</dbReference>
<dbReference type="PROSITE" id="PS50089">
    <property type="entry name" value="ZF_RING_2"/>
    <property type="match status" value="1"/>
</dbReference>
<dbReference type="GO" id="GO:0000976">
    <property type="term" value="F:transcription cis-regulatory region binding"/>
    <property type="evidence" value="ECO:0007669"/>
    <property type="project" value="TreeGrafter"/>
</dbReference>
<comment type="catalytic activity">
    <reaction evidence="1">
        <text>S-ubiquitinyl-[E2 ubiquitin-conjugating enzyme]-L-cysteine + [acceptor protein]-L-lysine = [E2 ubiquitin-conjugating enzyme]-L-cysteine + N(6)-ubiquitinyl-[acceptor protein]-L-lysine.</text>
        <dbReference type="EC" id="2.3.2.27"/>
    </reaction>
</comment>
<evidence type="ECO:0000256" key="2">
    <source>
        <dbReference type="ARBA" id="ARBA00004123"/>
    </source>
</evidence>
<feature type="compositionally biased region" description="Low complexity" evidence="17">
    <location>
        <begin position="57"/>
        <end position="68"/>
    </location>
</feature>
<feature type="domain" description="RING-type" evidence="18">
    <location>
        <begin position="223"/>
        <end position="264"/>
    </location>
</feature>
<dbReference type="SMART" id="SM00184">
    <property type="entry name" value="RING"/>
    <property type="match status" value="1"/>
</dbReference>
<evidence type="ECO:0000256" key="7">
    <source>
        <dbReference type="ARBA" id="ARBA00022490"/>
    </source>
</evidence>
<dbReference type="AlphaFoldDB" id="A0A1Q3FCB0"/>
<keyword evidence="12" id="KW-0862">Zinc</keyword>
<evidence type="ECO:0000256" key="9">
    <source>
        <dbReference type="ARBA" id="ARBA00022723"/>
    </source>
</evidence>
<name>A0A1Q3FCB0_CULTA</name>
<evidence type="ECO:0000256" key="1">
    <source>
        <dbReference type="ARBA" id="ARBA00000900"/>
    </source>
</evidence>
<feature type="region of interest" description="Disordered" evidence="17">
    <location>
        <begin position="602"/>
        <end position="639"/>
    </location>
</feature>